<dbReference type="GO" id="GO:0003700">
    <property type="term" value="F:DNA-binding transcription factor activity"/>
    <property type="evidence" value="ECO:0007669"/>
    <property type="project" value="InterPro"/>
</dbReference>
<dbReference type="Proteomes" id="UP000231655">
    <property type="component" value="Unassembled WGS sequence"/>
</dbReference>
<name>A0A285IIB7_9RHOB</name>
<evidence type="ECO:0000313" key="7">
    <source>
        <dbReference type="Proteomes" id="UP000231655"/>
    </source>
</evidence>
<feature type="domain" description="HTH gntR-type" evidence="4">
    <location>
        <begin position="1"/>
        <end position="68"/>
    </location>
</feature>
<sequence>MSLSKEAYTRIREAIVSGELVFGERLSEVQIAEALGMSKAPVRTAFFELRDKRLVTIVPQAGTYVFSPSREDVREMSTFRAVLETAALRLSMQAAGASVLATLHATIKSMEGALRSADWKQYEAADMAFHQAFIRNSGNSYLPQAYDLTASGIEALRVCLQRGAGDYREQSFAEHQLIVQHLEAGDLEKAAQALEAHILVINEAELDLPSKSRPRTKALSRSLDEYKRIFR</sequence>
<organism evidence="6 7">
    <name type="scientific">Pseudooceanicola antarcticus</name>
    <dbReference type="NCBI Taxonomy" id="1247613"/>
    <lineage>
        <taxon>Bacteria</taxon>
        <taxon>Pseudomonadati</taxon>
        <taxon>Pseudomonadota</taxon>
        <taxon>Alphaproteobacteria</taxon>
        <taxon>Rhodobacterales</taxon>
        <taxon>Paracoccaceae</taxon>
        <taxon>Pseudooceanicola</taxon>
    </lineage>
</organism>
<keyword evidence="1" id="KW-0805">Transcription regulation</keyword>
<gene>
    <name evidence="5" type="ORF">CVM39_10650</name>
    <name evidence="6" type="ORF">SAMN06297129_1236</name>
</gene>
<reference evidence="5 8" key="2">
    <citation type="journal article" date="2018" name="Int. J. Syst. Evol. Microbiol.">
        <title>Pseudooceanicola lipolyticus sp. nov., a marine alphaproteobacterium, reclassification of Oceanicola flagellatus as Pseudooceanicola flagellatus comb. nov. and emended description of the genus Pseudooceanicola.</title>
        <authorList>
            <person name="Huang M.-M."/>
            <person name="Guo L.-L."/>
            <person name="Wu Y.-H."/>
            <person name="Lai Q.-L."/>
            <person name="Shao Z.-Z."/>
            <person name="Wang C.-S."/>
            <person name="Wu M."/>
            <person name="Xu X.-W."/>
        </authorList>
    </citation>
    <scope>NUCLEOTIDE SEQUENCE [LARGE SCALE GENOMIC DNA]</scope>
    <source>
        <strain evidence="5 8">Ar-45</strain>
    </source>
</reference>
<dbReference type="AlphaFoldDB" id="A0A285IIB7"/>
<dbReference type="SUPFAM" id="SSF46785">
    <property type="entry name" value="Winged helix' DNA-binding domain"/>
    <property type="match status" value="1"/>
</dbReference>
<dbReference type="InterPro" id="IPR008920">
    <property type="entry name" value="TF_FadR/GntR_C"/>
</dbReference>
<dbReference type="RefSeq" id="WP_097145000.1">
    <property type="nucleotide sequence ID" value="NZ_OBEA01000002.1"/>
</dbReference>
<proteinExistence type="predicted"/>
<dbReference type="EMBL" id="PGTD01000016">
    <property type="protein sequence ID" value="PJE28908.1"/>
    <property type="molecule type" value="Genomic_DNA"/>
</dbReference>
<reference evidence="6 7" key="1">
    <citation type="submission" date="2017-09" db="EMBL/GenBank/DDBJ databases">
        <authorList>
            <person name="Ehlers B."/>
            <person name="Leendertz F.H."/>
        </authorList>
    </citation>
    <scope>NUCLEOTIDE SEQUENCE [LARGE SCALE GENOMIC DNA]</scope>
    <source>
        <strain evidence="6 7">CGMCC 1.12662</strain>
    </source>
</reference>
<dbReference type="PANTHER" id="PTHR43537:SF50">
    <property type="entry name" value="TRANSCRIPTIONAL REGULATORY PROTEIN"/>
    <property type="match status" value="1"/>
</dbReference>
<evidence type="ECO:0000313" key="5">
    <source>
        <dbReference type="EMBL" id="PJE28908.1"/>
    </source>
</evidence>
<evidence type="ECO:0000256" key="1">
    <source>
        <dbReference type="ARBA" id="ARBA00023015"/>
    </source>
</evidence>
<dbReference type="Gene3D" id="1.20.120.530">
    <property type="entry name" value="GntR ligand-binding domain-like"/>
    <property type="match status" value="1"/>
</dbReference>
<dbReference type="InterPro" id="IPR011711">
    <property type="entry name" value="GntR_C"/>
</dbReference>
<dbReference type="Pfam" id="PF07729">
    <property type="entry name" value="FCD"/>
    <property type="match status" value="1"/>
</dbReference>
<keyword evidence="8" id="KW-1185">Reference proteome</keyword>
<dbReference type="InterPro" id="IPR000524">
    <property type="entry name" value="Tscrpt_reg_HTH_GntR"/>
</dbReference>
<evidence type="ECO:0000259" key="4">
    <source>
        <dbReference type="PROSITE" id="PS50949"/>
    </source>
</evidence>
<accession>A0A285IIB7</accession>
<protein>
    <submittedName>
        <fullName evidence="6">DNA-binding transcriptional regulator, GntR family</fullName>
    </submittedName>
    <submittedName>
        <fullName evidence="5">GntR family transcriptional regulator</fullName>
    </submittedName>
</protein>
<dbReference type="InterPro" id="IPR036388">
    <property type="entry name" value="WH-like_DNA-bd_sf"/>
</dbReference>
<keyword evidence="3" id="KW-0804">Transcription</keyword>
<dbReference type="CDD" id="cd07377">
    <property type="entry name" value="WHTH_GntR"/>
    <property type="match status" value="1"/>
</dbReference>
<evidence type="ECO:0000256" key="3">
    <source>
        <dbReference type="ARBA" id="ARBA00023163"/>
    </source>
</evidence>
<dbReference type="Pfam" id="PF00392">
    <property type="entry name" value="GntR"/>
    <property type="match status" value="1"/>
</dbReference>
<dbReference type="EMBL" id="OBEA01000002">
    <property type="protein sequence ID" value="SNY47740.1"/>
    <property type="molecule type" value="Genomic_DNA"/>
</dbReference>
<dbReference type="Gene3D" id="1.10.10.10">
    <property type="entry name" value="Winged helix-like DNA-binding domain superfamily/Winged helix DNA-binding domain"/>
    <property type="match status" value="1"/>
</dbReference>
<dbReference type="GO" id="GO:0003677">
    <property type="term" value="F:DNA binding"/>
    <property type="evidence" value="ECO:0007669"/>
    <property type="project" value="UniProtKB-KW"/>
</dbReference>
<evidence type="ECO:0000313" key="8">
    <source>
        <dbReference type="Proteomes" id="UP000231702"/>
    </source>
</evidence>
<dbReference type="SMART" id="SM00895">
    <property type="entry name" value="FCD"/>
    <property type="match status" value="1"/>
</dbReference>
<dbReference type="InterPro" id="IPR036390">
    <property type="entry name" value="WH_DNA-bd_sf"/>
</dbReference>
<dbReference type="SMART" id="SM00345">
    <property type="entry name" value="HTH_GNTR"/>
    <property type="match status" value="1"/>
</dbReference>
<evidence type="ECO:0000256" key="2">
    <source>
        <dbReference type="ARBA" id="ARBA00023125"/>
    </source>
</evidence>
<evidence type="ECO:0000313" key="6">
    <source>
        <dbReference type="EMBL" id="SNY47740.1"/>
    </source>
</evidence>
<dbReference type="SUPFAM" id="SSF48008">
    <property type="entry name" value="GntR ligand-binding domain-like"/>
    <property type="match status" value="1"/>
</dbReference>
<keyword evidence="2 6" id="KW-0238">DNA-binding</keyword>
<dbReference type="Proteomes" id="UP000231702">
    <property type="component" value="Unassembled WGS sequence"/>
</dbReference>
<dbReference type="OrthoDB" id="8155773at2"/>
<dbReference type="PANTHER" id="PTHR43537">
    <property type="entry name" value="TRANSCRIPTIONAL REGULATOR, GNTR FAMILY"/>
    <property type="match status" value="1"/>
</dbReference>
<dbReference type="PROSITE" id="PS50949">
    <property type="entry name" value="HTH_GNTR"/>
    <property type="match status" value="1"/>
</dbReference>